<dbReference type="PRINTS" id="PR00455">
    <property type="entry name" value="HTHTETR"/>
</dbReference>
<evidence type="ECO:0000313" key="7">
    <source>
        <dbReference type="Proteomes" id="UP001170379"/>
    </source>
</evidence>
<dbReference type="PANTHER" id="PTHR30055:SF234">
    <property type="entry name" value="HTH-TYPE TRANSCRIPTIONAL REGULATOR BETI"/>
    <property type="match status" value="1"/>
</dbReference>
<feature type="DNA-binding region" description="H-T-H motif" evidence="4">
    <location>
        <begin position="55"/>
        <end position="74"/>
    </location>
</feature>
<comment type="caution">
    <text evidence="6">The sequence shown here is derived from an EMBL/GenBank/DDBJ whole genome shotgun (WGS) entry which is preliminary data.</text>
</comment>
<keyword evidence="2 4" id="KW-0238">DNA-binding</keyword>
<reference evidence="6" key="2">
    <citation type="journal article" date="2022" name="Sci. Rep.">
        <title>In silico prediction of the enzymes involved in the degradation of the herbicide molinate by Gulosibacter molinativorax ON4T.</title>
        <authorList>
            <person name="Lopes A.R."/>
            <person name="Bunin E."/>
            <person name="Viana A.T."/>
            <person name="Froufe H."/>
            <person name="Munoz-Merida A."/>
            <person name="Pinho D."/>
            <person name="Figueiredo J."/>
            <person name="Barroso C."/>
            <person name="Vaz-Moreira I."/>
            <person name="Bellanger X."/>
            <person name="Egas C."/>
            <person name="Nunes O.C."/>
        </authorList>
    </citation>
    <scope>NUCLEOTIDE SEQUENCE</scope>
    <source>
        <strain evidence="6">ON4</strain>
    </source>
</reference>
<dbReference type="InterPro" id="IPR009057">
    <property type="entry name" value="Homeodomain-like_sf"/>
</dbReference>
<dbReference type="EMBL" id="PXVD01000030">
    <property type="protein sequence ID" value="MDJ1372554.1"/>
    <property type="molecule type" value="Genomic_DNA"/>
</dbReference>
<dbReference type="SUPFAM" id="SSF46689">
    <property type="entry name" value="Homeodomain-like"/>
    <property type="match status" value="1"/>
</dbReference>
<dbReference type="PROSITE" id="PS50977">
    <property type="entry name" value="HTH_TETR_2"/>
    <property type="match status" value="1"/>
</dbReference>
<gene>
    <name evidence="6" type="ORF">C7K25_14490</name>
</gene>
<evidence type="ECO:0000256" key="3">
    <source>
        <dbReference type="ARBA" id="ARBA00023163"/>
    </source>
</evidence>
<dbReference type="PANTHER" id="PTHR30055">
    <property type="entry name" value="HTH-TYPE TRANSCRIPTIONAL REGULATOR RUTR"/>
    <property type="match status" value="1"/>
</dbReference>
<dbReference type="Proteomes" id="UP001170379">
    <property type="component" value="Unassembled WGS sequence"/>
</dbReference>
<dbReference type="InterPro" id="IPR025996">
    <property type="entry name" value="MT1864/Rv1816-like_C"/>
</dbReference>
<organism evidence="6 7">
    <name type="scientific">Gulosibacter molinativorax</name>
    <dbReference type="NCBI Taxonomy" id="256821"/>
    <lineage>
        <taxon>Bacteria</taxon>
        <taxon>Bacillati</taxon>
        <taxon>Actinomycetota</taxon>
        <taxon>Actinomycetes</taxon>
        <taxon>Micrococcales</taxon>
        <taxon>Microbacteriaceae</taxon>
        <taxon>Gulosibacter</taxon>
    </lineage>
</organism>
<evidence type="ECO:0000256" key="1">
    <source>
        <dbReference type="ARBA" id="ARBA00023015"/>
    </source>
</evidence>
<protein>
    <submittedName>
        <fullName evidence="6">TetR/AcrR family transcriptional regulator</fullName>
    </submittedName>
</protein>
<accession>A0ABT7CCT3</accession>
<dbReference type="Pfam" id="PF13305">
    <property type="entry name" value="TetR_C_33"/>
    <property type="match status" value="1"/>
</dbReference>
<dbReference type="Pfam" id="PF00440">
    <property type="entry name" value="TetR_N"/>
    <property type="match status" value="1"/>
</dbReference>
<reference evidence="6" key="1">
    <citation type="submission" date="2018-03" db="EMBL/GenBank/DDBJ databases">
        <authorList>
            <person name="Nunes O.C."/>
            <person name="Lopes A.R."/>
            <person name="Froufe H."/>
            <person name="Munoz-Merida A."/>
            <person name="Barroso C."/>
            <person name="Egas C."/>
        </authorList>
    </citation>
    <scope>NUCLEOTIDE SEQUENCE</scope>
    <source>
        <strain evidence="6">ON4</strain>
    </source>
</reference>
<keyword evidence="1" id="KW-0805">Transcription regulation</keyword>
<dbReference type="InterPro" id="IPR001647">
    <property type="entry name" value="HTH_TetR"/>
</dbReference>
<keyword evidence="7" id="KW-1185">Reference proteome</keyword>
<proteinExistence type="predicted"/>
<feature type="domain" description="HTH tetR-type" evidence="5">
    <location>
        <begin position="32"/>
        <end position="92"/>
    </location>
</feature>
<dbReference type="InterPro" id="IPR050109">
    <property type="entry name" value="HTH-type_TetR-like_transc_reg"/>
</dbReference>
<dbReference type="Gene3D" id="1.10.357.10">
    <property type="entry name" value="Tetracycline Repressor, domain 2"/>
    <property type="match status" value="1"/>
</dbReference>
<name>A0ABT7CCT3_9MICO</name>
<dbReference type="InterPro" id="IPR036271">
    <property type="entry name" value="Tet_transcr_reg_TetR-rel_C_sf"/>
</dbReference>
<keyword evidence="3" id="KW-0804">Transcription</keyword>
<evidence type="ECO:0000313" key="6">
    <source>
        <dbReference type="EMBL" id="MDJ1372554.1"/>
    </source>
</evidence>
<evidence type="ECO:0000256" key="2">
    <source>
        <dbReference type="ARBA" id="ARBA00023125"/>
    </source>
</evidence>
<sequence>MVNSVHVVKALSAYTQVGAGLRTEVVMVASETPMRERILAAARTELTLVGPAALSMRAVAREVGVTVGALYRYFKNRDELLTELIVEAYESLGEAVDAGIAQVWEANGEARGTSGWVAAGLAARRWGTARPHEFLLLYGTPVIGYDAPQRTIGSASRVIVALVGIVVAAREAGFALPAGTYAVDTSDAALAEDFARIRAWLVEMGFAAAAPRVAVEDIFLTIRSWTELLGTISFEIAGHYRNSVESGRPYLEQVLRAQARALGLP</sequence>
<dbReference type="SUPFAM" id="SSF48498">
    <property type="entry name" value="Tetracyclin repressor-like, C-terminal domain"/>
    <property type="match status" value="1"/>
</dbReference>
<evidence type="ECO:0000259" key="5">
    <source>
        <dbReference type="PROSITE" id="PS50977"/>
    </source>
</evidence>
<evidence type="ECO:0000256" key="4">
    <source>
        <dbReference type="PROSITE-ProRule" id="PRU00335"/>
    </source>
</evidence>